<gene>
    <name evidence="1" type="ORF">EPK99_06835</name>
</gene>
<dbReference type="AlphaFoldDB" id="A0A444LH22"/>
<organism evidence="1 2">
    <name type="scientific">Neorhizobium lilium</name>
    <dbReference type="NCBI Taxonomy" id="2503024"/>
    <lineage>
        <taxon>Bacteria</taxon>
        <taxon>Pseudomonadati</taxon>
        <taxon>Pseudomonadota</taxon>
        <taxon>Alphaproteobacteria</taxon>
        <taxon>Hyphomicrobiales</taxon>
        <taxon>Rhizobiaceae</taxon>
        <taxon>Rhizobium/Agrobacterium group</taxon>
        <taxon>Neorhizobium</taxon>
    </lineage>
</organism>
<dbReference type="OrthoDB" id="7628592at2"/>
<name>A0A444LH22_9HYPH</name>
<evidence type="ECO:0000313" key="1">
    <source>
        <dbReference type="EMBL" id="RWX78331.1"/>
    </source>
</evidence>
<proteinExistence type="predicted"/>
<dbReference type="RefSeq" id="WP_128442309.1">
    <property type="nucleotide sequence ID" value="NZ_SBIP01000002.1"/>
</dbReference>
<accession>A0A444LH22</accession>
<evidence type="ECO:0000313" key="2">
    <source>
        <dbReference type="Proteomes" id="UP000287687"/>
    </source>
</evidence>
<dbReference type="Proteomes" id="UP000287687">
    <property type="component" value="Unassembled WGS sequence"/>
</dbReference>
<sequence>MSEYRFSFPACVIAGKGRIETCDVIMLRKHAFPDGVRSRDDVAAMLALHNLCPDQCDAWKTFFVEALAAYAVFQERPSGRIDDEKASWLMRTFSPDGTISTGLELEMLLHAIELASETSDNLSVFVLDQIRMSLSPNPGCAHAIARLPAAAVTAYDLDLIWRLLRSAVDRGRLALSLREAAVLKEIDLLTEGSQNHPPWNEMMTQIVTFDQRPGATLRALADAMSAASEGQAA</sequence>
<protein>
    <submittedName>
        <fullName evidence="1">Uncharacterized protein</fullName>
    </submittedName>
</protein>
<dbReference type="EMBL" id="SBIP01000002">
    <property type="protein sequence ID" value="RWX78331.1"/>
    <property type="molecule type" value="Genomic_DNA"/>
</dbReference>
<comment type="caution">
    <text evidence="1">The sequence shown here is derived from an EMBL/GenBank/DDBJ whole genome shotgun (WGS) entry which is preliminary data.</text>
</comment>
<reference evidence="1 2" key="1">
    <citation type="submission" date="2019-01" db="EMBL/GenBank/DDBJ databases">
        <title>The draft genome of Rhizobium sp. 24NR.</title>
        <authorList>
            <person name="Liu L."/>
            <person name="Liang L."/>
            <person name="Shi S."/>
            <person name="Xu L."/>
            <person name="Wang X."/>
            <person name="Li L."/>
            <person name="Zhang X."/>
        </authorList>
    </citation>
    <scope>NUCLEOTIDE SEQUENCE [LARGE SCALE GENOMIC DNA]</scope>
    <source>
        <strain evidence="1 2">24NR</strain>
    </source>
</reference>
<keyword evidence="2" id="KW-1185">Reference proteome</keyword>